<feature type="domain" description="Acyl-CoA dehydrogenase/oxidase C-terminal" evidence="7">
    <location>
        <begin position="234"/>
        <end position="372"/>
    </location>
</feature>
<protein>
    <submittedName>
        <fullName evidence="10">Acyl-CoA dehydrogenase</fullName>
    </submittedName>
</protein>
<dbReference type="OrthoDB" id="7328575at2"/>
<dbReference type="CDD" id="cd00567">
    <property type="entry name" value="ACAD"/>
    <property type="match status" value="1"/>
</dbReference>
<dbReference type="Proteomes" id="UP000037843">
    <property type="component" value="Unassembled WGS sequence"/>
</dbReference>
<dbReference type="EMBL" id="LJFO01000012">
    <property type="protein sequence ID" value="KPG06912.1"/>
    <property type="molecule type" value="Genomic_DNA"/>
</dbReference>
<evidence type="ECO:0000259" key="7">
    <source>
        <dbReference type="Pfam" id="PF00441"/>
    </source>
</evidence>
<name>A0A7V8RV94_9MYCO</name>
<dbReference type="Pfam" id="PF00441">
    <property type="entry name" value="Acyl-CoA_dh_1"/>
    <property type="match status" value="1"/>
</dbReference>
<evidence type="ECO:0000259" key="9">
    <source>
        <dbReference type="Pfam" id="PF02771"/>
    </source>
</evidence>
<dbReference type="Gene3D" id="1.20.140.10">
    <property type="entry name" value="Butyryl-CoA Dehydrogenase, subunit A, domain 3"/>
    <property type="match status" value="1"/>
</dbReference>
<dbReference type="GO" id="GO:0003995">
    <property type="term" value="F:acyl-CoA dehydrogenase activity"/>
    <property type="evidence" value="ECO:0007669"/>
    <property type="project" value="TreeGrafter"/>
</dbReference>
<dbReference type="RefSeq" id="WP_043079999.1">
    <property type="nucleotide sequence ID" value="NZ_CP011530.1"/>
</dbReference>
<dbReference type="Proteomes" id="UP000037962">
    <property type="component" value="Unassembled WGS sequence"/>
</dbReference>
<evidence type="ECO:0000313" key="12">
    <source>
        <dbReference type="Proteomes" id="UP000037843"/>
    </source>
</evidence>
<evidence type="ECO:0000313" key="10">
    <source>
        <dbReference type="EMBL" id="KPG06912.1"/>
    </source>
</evidence>
<evidence type="ECO:0000256" key="3">
    <source>
        <dbReference type="ARBA" id="ARBA00022630"/>
    </source>
</evidence>
<dbReference type="InterPro" id="IPR006091">
    <property type="entry name" value="Acyl-CoA_Oxase/DH_mid-dom"/>
</dbReference>
<dbReference type="InterPro" id="IPR046373">
    <property type="entry name" value="Acyl-CoA_Oxase/DH_mid-dom_sf"/>
</dbReference>
<evidence type="ECO:0000256" key="4">
    <source>
        <dbReference type="ARBA" id="ARBA00022827"/>
    </source>
</evidence>
<evidence type="ECO:0000313" key="13">
    <source>
        <dbReference type="Proteomes" id="UP000037962"/>
    </source>
</evidence>
<dbReference type="KEGG" id="miz:BAB75_13480"/>
<dbReference type="InterPro" id="IPR013786">
    <property type="entry name" value="AcylCoA_DH/ox_N"/>
</dbReference>
<dbReference type="Gene3D" id="1.10.540.10">
    <property type="entry name" value="Acyl-CoA dehydrogenase/oxidase, N-terminal domain"/>
    <property type="match status" value="1"/>
</dbReference>
<comment type="similarity">
    <text evidence="2 6">Belongs to the acyl-CoA dehydrogenase family.</text>
</comment>
<keyword evidence="3 6" id="KW-0285">Flavoprotein</keyword>
<evidence type="ECO:0000256" key="2">
    <source>
        <dbReference type="ARBA" id="ARBA00009347"/>
    </source>
</evidence>
<keyword evidence="5 6" id="KW-0560">Oxidoreductase</keyword>
<comment type="cofactor">
    <cofactor evidence="1 6">
        <name>FAD</name>
        <dbReference type="ChEBI" id="CHEBI:57692"/>
    </cofactor>
</comment>
<evidence type="ECO:0000256" key="5">
    <source>
        <dbReference type="ARBA" id="ARBA00023002"/>
    </source>
</evidence>
<evidence type="ECO:0000313" key="11">
    <source>
        <dbReference type="EMBL" id="KPG29921.1"/>
    </source>
</evidence>
<proteinExistence type="inferred from homology"/>
<dbReference type="PANTHER" id="PTHR43884:SF20">
    <property type="entry name" value="ACYL-COA DEHYDROGENASE FADE28"/>
    <property type="match status" value="1"/>
</dbReference>
<dbReference type="SUPFAM" id="SSF47203">
    <property type="entry name" value="Acyl-CoA dehydrogenase C-terminal domain-like"/>
    <property type="match status" value="1"/>
</dbReference>
<keyword evidence="13" id="KW-1185">Reference proteome</keyword>
<dbReference type="PANTHER" id="PTHR43884">
    <property type="entry name" value="ACYL-COA DEHYDROGENASE"/>
    <property type="match status" value="1"/>
</dbReference>
<dbReference type="GeneID" id="45764879"/>
<comment type="caution">
    <text evidence="10">The sequence shown here is derived from an EMBL/GenBank/DDBJ whole genome shotgun (WGS) entry which is preliminary data.</text>
</comment>
<keyword evidence="4 6" id="KW-0274">FAD</keyword>
<gene>
    <name evidence="10" type="ORF">AN908_20110</name>
    <name evidence="11" type="ORF">AN912_19620</name>
</gene>
<reference evidence="12 13" key="1">
    <citation type="submission" date="2015-09" db="EMBL/GenBank/DDBJ databases">
        <title>Genome Sequences of Mycobacterium immunogenum Isolates, Recuperated from a Chloraminated Drinking Water Distribution System Simulator Subjected to Episodes of Nitrification.</title>
        <authorList>
            <person name="Gomez-Alvarez V."/>
            <person name="Revetta R.P."/>
        </authorList>
    </citation>
    <scope>NUCLEOTIDE SEQUENCE [LARGE SCALE GENOMIC DNA]</scope>
    <source>
        <strain evidence="10 12">H008</strain>
        <strain evidence="11 13">H076</strain>
    </source>
</reference>
<dbReference type="AlphaFoldDB" id="A0A7V8RV94"/>
<dbReference type="InterPro" id="IPR009075">
    <property type="entry name" value="AcylCo_DH/oxidase_C"/>
</dbReference>
<dbReference type="Pfam" id="PF02770">
    <property type="entry name" value="Acyl-CoA_dh_M"/>
    <property type="match status" value="1"/>
</dbReference>
<evidence type="ECO:0000256" key="1">
    <source>
        <dbReference type="ARBA" id="ARBA00001974"/>
    </source>
</evidence>
<dbReference type="Pfam" id="PF02771">
    <property type="entry name" value="Acyl-CoA_dh_N"/>
    <property type="match status" value="1"/>
</dbReference>
<accession>A0A7V8RV94</accession>
<evidence type="ECO:0000256" key="6">
    <source>
        <dbReference type="RuleBase" id="RU362125"/>
    </source>
</evidence>
<dbReference type="InterPro" id="IPR036250">
    <property type="entry name" value="AcylCo_DH-like_C"/>
</dbReference>
<dbReference type="Gene3D" id="2.40.110.10">
    <property type="entry name" value="Butyryl-CoA Dehydrogenase, subunit A, domain 2"/>
    <property type="match status" value="1"/>
</dbReference>
<evidence type="ECO:0000259" key="8">
    <source>
        <dbReference type="Pfam" id="PF02770"/>
    </source>
</evidence>
<dbReference type="InterPro" id="IPR037069">
    <property type="entry name" value="AcylCoA_DH/ox_N_sf"/>
</dbReference>
<dbReference type="SUPFAM" id="SSF56645">
    <property type="entry name" value="Acyl-CoA dehydrogenase NM domain-like"/>
    <property type="match status" value="1"/>
</dbReference>
<dbReference type="EMBL" id="LJFS01000028">
    <property type="protein sequence ID" value="KPG29921.1"/>
    <property type="molecule type" value="Genomic_DNA"/>
</dbReference>
<dbReference type="InterPro" id="IPR009100">
    <property type="entry name" value="AcylCoA_DH/oxidase_NM_dom_sf"/>
</dbReference>
<organism evidence="10 12">
    <name type="scientific">Mycobacteroides immunogenum</name>
    <dbReference type="NCBI Taxonomy" id="83262"/>
    <lineage>
        <taxon>Bacteria</taxon>
        <taxon>Bacillati</taxon>
        <taxon>Actinomycetota</taxon>
        <taxon>Actinomycetes</taxon>
        <taxon>Mycobacteriales</taxon>
        <taxon>Mycobacteriaceae</taxon>
        <taxon>Mycobacteroides</taxon>
    </lineage>
</organism>
<dbReference type="GO" id="GO:0050660">
    <property type="term" value="F:flavin adenine dinucleotide binding"/>
    <property type="evidence" value="ECO:0007669"/>
    <property type="project" value="InterPro"/>
</dbReference>
<sequence length="386" mass="41604">MDFSLTDEQQLLKNSVSDYLSNRYALDTSRRAARSDAGWQPQVWKSFAEELGILAAPLPEDRGGLGGGAEEVLVISEVLGRHLVVEPFIGTVVLGGGLLRRSSTAVAKDLIGGIAAGDVVTGFAALEPTSGQSFHSVRTTARRDGQHWLLDGEKIVVSDAPIATHLIITARTSGDATDTSGLTLFVVPFDPTGPNSGIEAHHYRTIDDHHASDLVISDLRVPDSARISEVDQAWPLVDVALDEATAATVAEAVGVLRKVLADTVEYTKQRQQFGVAISNFQALQHRMVNMHIEVEQAVAASYLASLNLDSQRRARAVSAAKATIARAARLVGQEAVQLHGGMGMTEELAIGHYFKRLTVIESEFGNRDFHTARYHRARGAEASRRG</sequence>
<feature type="domain" description="Acyl-CoA oxidase/dehydrogenase middle" evidence="8">
    <location>
        <begin position="123"/>
        <end position="217"/>
    </location>
</feature>
<feature type="domain" description="Acyl-CoA dehydrogenase/oxidase N-terminal" evidence="9">
    <location>
        <begin position="6"/>
        <end position="117"/>
    </location>
</feature>